<evidence type="ECO:0000313" key="11">
    <source>
        <dbReference type="Proteomes" id="UP000034772"/>
    </source>
</evidence>
<dbReference type="Proteomes" id="UP000034772">
    <property type="component" value="Unassembled WGS sequence"/>
</dbReference>
<feature type="compositionally biased region" description="Polar residues" evidence="7">
    <location>
        <begin position="741"/>
        <end position="757"/>
    </location>
</feature>
<organism evidence="10 11">
    <name type="scientific">Candidatus Beckwithbacteria bacterium GW2011_GWC2_47_9</name>
    <dbReference type="NCBI Taxonomy" id="1618373"/>
    <lineage>
        <taxon>Bacteria</taxon>
        <taxon>Candidatus Beckwithiibacteriota</taxon>
    </lineage>
</organism>
<dbReference type="Pfam" id="PF13641">
    <property type="entry name" value="Glyco_tranf_2_3"/>
    <property type="match status" value="1"/>
</dbReference>
<dbReference type="SUPFAM" id="SSF46689">
    <property type="entry name" value="Homeodomain-like"/>
    <property type="match status" value="2"/>
</dbReference>
<feature type="region of interest" description="Disordered" evidence="7">
    <location>
        <begin position="1141"/>
        <end position="1182"/>
    </location>
</feature>
<evidence type="ECO:0000256" key="5">
    <source>
        <dbReference type="ARBA" id="ARBA00022989"/>
    </source>
</evidence>
<keyword evidence="6 8" id="KW-0472">Membrane</keyword>
<evidence type="ECO:0000256" key="4">
    <source>
        <dbReference type="ARBA" id="ARBA00022692"/>
    </source>
</evidence>
<dbReference type="SUPFAM" id="SSF53448">
    <property type="entry name" value="Nucleotide-diphospho-sugar transferases"/>
    <property type="match status" value="1"/>
</dbReference>
<dbReference type="PANTHER" id="PTHR43867">
    <property type="entry name" value="CELLULOSE SYNTHASE CATALYTIC SUBUNIT A [UDP-FORMING]"/>
    <property type="match status" value="1"/>
</dbReference>
<feature type="transmembrane region" description="Helical" evidence="8">
    <location>
        <begin position="844"/>
        <end position="866"/>
    </location>
</feature>
<dbReference type="InterPro" id="IPR050321">
    <property type="entry name" value="Glycosyltr_2/OpgH_subfam"/>
</dbReference>
<dbReference type="PANTHER" id="PTHR43867:SF2">
    <property type="entry name" value="CELLULOSE SYNTHASE CATALYTIC SUBUNIT A [UDP-FORMING]"/>
    <property type="match status" value="1"/>
</dbReference>
<name>A0A0G1U1X5_9BACT</name>
<protein>
    <recommendedName>
        <fullName evidence="9">Insertion element IS150 protein InsJ-like helix-turn-helix domain-containing protein</fullName>
    </recommendedName>
</protein>
<feature type="transmembrane region" description="Helical" evidence="8">
    <location>
        <begin position="809"/>
        <end position="832"/>
    </location>
</feature>
<keyword evidence="3" id="KW-0808">Transferase</keyword>
<evidence type="ECO:0000256" key="1">
    <source>
        <dbReference type="ARBA" id="ARBA00004141"/>
    </source>
</evidence>
<evidence type="ECO:0000256" key="3">
    <source>
        <dbReference type="ARBA" id="ARBA00022679"/>
    </source>
</evidence>
<comment type="subcellular location">
    <subcellularLocation>
        <location evidence="1">Membrane</location>
        <topology evidence="1">Multi-pass membrane protein</topology>
    </subcellularLocation>
</comment>
<feature type="region of interest" description="Disordered" evidence="7">
    <location>
        <begin position="734"/>
        <end position="757"/>
    </location>
</feature>
<feature type="transmembrane region" description="Helical" evidence="8">
    <location>
        <begin position="309"/>
        <end position="330"/>
    </location>
</feature>
<dbReference type="Pfam" id="PF13518">
    <property type="entry name" value="HTH_28"/>
    <property type="match status" value="1"/>
</dbReference>
<dbReference type="GO" id="GO:0016757">
    <property type="term" value="F:glycosyltransferase activity"/>
    <property type="evidence" value="ECO:0007669"/>
    <property type="project" value="UniProtKB-KW"/>
</dbReference>
<accession>A0A0G1U1X5</accession>
<evidence type="ECO:0000256" key="8">
    <source>
        <dbReference type="SAM" id="Phobius"/>
    </source>
</evidence>
<dbReference type="InterPro" id="IPR055247">
    <property type="entry name" value="InsJ-like_HTH"/>
</dbReference>
<evidence type="ECO:0000256" key="7">
    <source>
        <dbReference type="SAM" id="MobiDB-lite"/>
    </source>
</evidence>
<dbReference type="InterPro" id="IPR029044">
    <property type="entry name" value="Nucleotide-diphossugar_trans"/>
</dbReference>
<dbReference type="InterPro" id="IPR009057">
    <property type="entry name" value="Homeodomain-like_sf"/>
</dbReference>
<keyword evidence="2" id="KW-0328">Glycosyltransferase</keyword>
<evidence type="ECO:0000259" key="9">
    <source>
        <dbReference type="Pfam" id="PF13518"/>
    </source>
</evidence>
<evidence type="ECO:0000256" key="6">
    <source>
        <dbReference type="ARBA" id="ARBA00023136"/>
    </source>
</evidence>
<feature type="transmembrane region" description="Helical" evidence="8">
    <location>
        <begin position="336"/>
        <end position="357"/>
    </location>
</feature>
<feature type="region of interest" description="Disordered" evidence="7">
    <location>
        <begin position="378"/>
        <end position="397"/>
    </location>
</feature>
<dbReference type="EMBL" id="LCOZ01000003">
    <property type="protein sequence ID" value="KKU88087.1"/>
    <property type="molecule type" value="Genomic_DNA"/>
</dbReference>
<feature type="transmembrane region" description="Helical" evidence="8">
    <location>
        <begin position="958"/>
        <end position="979"/>
    </location>
</feature>
<sequence length="1517" mass="159143">MKSKLSLAQRLELIQAYQNGEKVSNLCRKFAISRVLFYRLLKRYNLSNSQKAALLPKKAKVERFVRQLPPRVEQSILKTVACDPTKSVSQLHTVLSPTLKVSRHAIQNVLLRNNLNKRELRLQFATDHKGVIRQNPSGLSPRDRRIMFDMVKRGITISEVCRKFGISRVIFYRLRKRYETAGRAFSALEDKERKVERFGRQAPGEVEEKIKQIVISNPLLSSHKISAFMRTQSDVPVLGNHGVHNVLKRLDLNTIDKRILFAQGSAASLPKVKVAPLYTPTMPMYRLRMLLAPFVTIPKLLLTKPKKGIWYLLFGILPLVIFAFWTRLLLTAPSGTSLIGLIFASIALTFGLFFFLYSLKYYLTILMVLRLAQSGAVAPDSSKFNPSSTESRRGREVQSSKLGKLLSKLFKSQNQSRVNPLLVNLEKVELSEKPFVSIHVATYNEKNVIERLIRAVSSQNWPSYEVIICDDSNDETTEIAVNTLKEIYKELNTTQIESATIYKTTPTDKNQPAFALIHRQDRYGYKGGALQKALEATDPRAEYIVVFDADFVPYPDTVEQFVKTFQVLAPNNAESAPISAAPISADISENQRGSRIAAVQGYQWHVLNKSENWITRGVRTEYAGSYVIERSGEEIYQGLKQIAGSVYCIRADILRAFGWGTSITEDFELTLRLYEAGYKIAFTPYIQAPAEAVSTVRRLIRQRMRWAEGASFNVKVMLSRMLFGKWEVRSENMDNEVGNETEPSNLSPQNPASHLQPLTSRQWVPSRLTPAEKLEFAYLAPYYLQAAFLVVGTLSWFLSEAVFQPRLPFWTAAFGWSLVFTNLLSLPLMNIIGLFLEESDERDYVGILSFIALSYIVVPFQAYAVIKGFLERSEGPWFRTPKTGAITDAVKRISFFRFGLWPFGSAQGKPFGRPAPAPITADEGRLALNFASAYNNFGNQVAVAPVAISFKIRRRLPYLGKLLIVLLLTLAISINYFAFLTPAAYAFGSDRTFSDNTTINTTKTGNAAGSSGNATLTVASVSGFVANDRVLIIQMTGTGAGNFEERTIASVDVPTQTVTLTENKTNTYTNDASSKAQMIKAEINNSVTVNSGVTVTATAWGGTIGGVIYYIANSFTVNSTGIVDMNGKGFSKGSQVSGGGGGAGGYASSGSGGSGGTSGNAGSGPGAGNGGTAVNNPGGGGTLTPARSCGGGGAGGSAGGGAGGSYGAAASNGSAGASGSGGAGGNPLGACTAGSAGTGSAGSGGTAGSTYGNADADFSGTTCNGGTGCLFLGSGGGSGGSGSGGGGGAGATTGTGGTGGDGGIGAEGGTGGGIIYISTNTFSNSGTVRASGNIGGAGGNGSIGGTGTVVSTGNAAGGGGGANGAGGGGGSGGSLWLSAASSMTLGTANTTGGSAGSGSSTGGNGGSCSPAGGGDGGGGGGYKGGIGGSTDCTAAGSDAAGTGSGAGAGSAGGVGRIKCDNSSGNPVAGCDNTEVATAPVPEYVIFGAPVVYFLPKLARRLKKLRILRRVIAMLAGH</sequence>
<dbReference type="GO" id="GO:0016020">
    <property type="term" value="C:membrane"/>
    <property type="evidence" value="ECO:0007669"/>
    <property type="project" value="UniProtKB-SubCell"/>
</dbReference>
<keyword evidence="5 8" id="KW-1133">Transmembrane helix</keyword>
<feature type="transmembrane region" description="Helical" evidence="8">
    <location>
        <begin position="776"/>
        <end position="797"/>
    </location>
</feature>
<comment type="caution">
    <text evidence="10">The sequence shown here is derived from an EMBL/GenBank/DDBJ whole genome shotgun (WGS) entry which is preliminary data.</text>
</comment>
<feature type="domain" description="Insertion element IS150 protein InsJ-like helix-turn-helix" evidence="9">
    <location>
        <begin position="144"/>
        <end position="193"/>
    </location>
</feature>
<dbReference type="PATRIC" id="fig|1618373.3.peg.41"/>
<evidence type="ECO:0000256" key="2">
    <source>
        <dbReference type="ARBA" id="ARBA00022676"/>
    </source>
</evidence>
<evidence type="ECO:0000313" key="10">
    <source>
        <dbReference type="EMBL" id="KKU88087.1"/>
    </source>
</evidence>
<proteinExistence type="predicted"/>
<gene>
    <name evidence="10" type="ORF">UY17_C0003G0001</name>
</gene>
<reference evidence="10 11" key="1">
    <citation type="journal article" date="2015" name="Nature">
        <title>rRNA introns, odd ribosomes, and small enigmatic genomes across a large radiation of phyla.</title>
        <authorList>
            <person name="Brown C.T."/>
            <person name="Hug L.A."/>
            <person name="Thomas B.C."/>
            <person name="Sharon I."/>
            <person name="Castelle C.J."/>
            <person name="Singh A."/>
            <person name="Wilkins M.J."/>
            <person name="Williams K.H."/>
            <person name="Banfield J.F."/>
        </authorList>
    </citation>
    <scope>NUCLEOTIDE SEQUENCE [LARGE SCALE GENOMIC DNA]</scope>
</reference>
<keyword evidence="4 8" id="KW-0812">Transmembrane</keyword>
<dbReference type="Gene3D" id="3.90.550.10">
    <property type="entry name" value="Spore Coat Polysaccharide Biosynthesis Protein SpsA, Chain A"/>
    <property type="match status" value="1"/>
</dbReference>